<feature type="domain" description="RanBD1" evidence="4">
    <location>
        <begin position="222"/>
        <end position="361"/>
    </location>
</feature>
<keyword evidence="6" id="KW-1185">Reference proteome</keyword>
<gene>
    <name evidence="5" type="primary">YRB2</name>
    <name evidence="5" type="ORF">ATY40_BA7504708</name>
</gene>
<sequence length="361" mass="40159">MSSKEAEASKDNDSKQLKEEPVQSEGSIKKVPQSVEGANVTDEKTLVEEDPLEKPIPLPPIRKRKTDPETDSEQVKKLKSELSPDSETGKEASDSIKSPPPLPEKPKFVFGQKTKFASVGGFGAFTKKNVFGSKPLNEETNTDSEDTKDEPEGNSNPKDESKAESTDKPKPVFGTGSSFGNAFKKSLSKKSVFEDLESKKEQTPEAENNDETEKTEKSVKEKSTPGIPLFAKVQMNIQEQSAEVEQKSLYSVKSKLYRLDLDAIKEGWKEKGVGILKLIDKTDTEFYKLVMRQDATFRSLLNIPLVKGLKIDKGMESSLQSEKFLRITLQEDGKPLQYSIKVGSATSRDELYDRVSELIPK</sequence>
<dbReference type="Proteomes" id="UP000094565">
    <property type="component" value="Chromosome 4"/>
</dbReference>
<feature type="compositionally biased region" description="Acidic residues" evidence="3">
    <location>
        <begin position="140"/>
        <end position="149"/>
    </location>
</feature>
<feature type="region of interest" description="Disordered" evidence="3">
    <location>
        <begin position="125"/>
        <end position="182"/>
    </location>
</feature>
<evidence type="ECO:0000256" key="2">
    <source>
        <dbReference type="ARBA" id="ARBA00023242"/>
    </source>
</evidence>
<dbReference type="EMBL" id="CP014587">
    <property type="protein sequence ID" value="ANZ77381.1"/>
    <property type="molecule type" value="Genomic_DNA"/>
</dbReference>
<feature type="region of interest" description="Disordered" evidence="3">
    <location>
        <begin position="1"/>
        <end position="109"/>
    </location>
</feature>
<feature type="compositionally biased region" description="Basic and acidic residues" evidence="3">
    <location>
        <begin position="194"/>
        <end position="203"/>
    </location>
</feature>
<dbReference type="PANTHER" id="PTHR23138:SF142">
    <property type="entry name" value="RAN-BINDING PROTEIN 3B-RELATED"/>
    <property type="match status" value="1"/>
</dbReference>
<dbReference type="InterPro" id="IPR011993">
    <property type="entry name" value="PH-like_dom_sf"/>
</dbReference>
<feature type="compositionally biased region" description="Basic and acidic residues" evidence="3">
    <location>
        <begin position="211"/>
        <end position="223"/>
    </location>
</feature>
<dbReference type="SMART" id="SM00160">
    <property type="entry name" value="RanBD"/>
    <property type="match status" value="1"/>
</dbReference>
<evidence type="ECO:0000313" key="6">
    <source>
        <dbReference type="Proteomes" id="UP000094565"/>
    </source>
</evidence>
<evidence type="ECO:0000256" key="3">
    <source>
        <dbReference type="SAM" id="MobiDB-lite"/>
    </source>
</evidence>
<protein>
    <submittedName>
        <fullName evidence="5">BA75_04708T0</fullName>
    </submittedName>
</protein>
<evidence type="ECO:0000313" key="5">
    <source>
        <dbReference type="EMBL" id="ANZ77381.1"/>
    </source>
</evidence>
<dbReference type="SUPFAM" id="SSF50729">
    <property type="entry name" value="PH domain-like"/>
    <property type="match status" value="1"/>
</dbReference>
<comment type="subcellular location">
    <subcellularLocation>
        <location evidence="1">Nucleus</location>
    </subcellularLocation>
</comment>
<dbReference type="PROSITE" id="PS50196">
    <property type="entry name" value="RANBD1"/>
    <property type="match status" value="1"/>
</dbReference>
<dbReference type="AlphaFoldDB" id="A0A1B2JHK7"/>
<evidence type="ECO:0000256" key="1">
    <source>
        <dbReference type="ARBA" id="ARBA00004123"/>
    </source>
</evidence>
<organism evidence="5 6">
    <name type="scientific">Komagataella pastoris</name>
    <name type="common">Yeast</name>
    <name type="synonym">Pichia pastoris</name>
    <dbReference type="NCBI Taxonomy" id="4922"/>
    <lineage>
        <taxon>Eukaryota</taxon>
        <taxon>Fungi</taxon>
        <taxon>Dikarya</taxon>
        <taxon>Ascomycota</taxon>
        <taxon>Saccharomycotina</taxon>
        <taxon>Pichiomycetes</taxon>
        <taxon>Pichiales</taxon>
        <taxon>Pichiaceae</taxon>
        <taxon>Komagataella</taxon>
    </lineage>
</organism>
<dbReference type="Gene3D" id="2.30.29.30">
    <property type="entry name" value="Pleckstrin-homology domain (PH domain)/Phosphotyrosine-binding domain (PTB)"/>
    <property type="match status" value="1"/>
</dbReference>
<feature type="compositionally biased region" description="Basic and acidic residues" evidence="3">
    <location>
        <begin position="73"/>
        <end position="94"/>
    </location>
</feature>
<feature type="region of interest" description="Disordered" evidence="3">
    <location>
        <begin position="194"/>
        <end position="225"/>
    </location>
</feature>
<proteinExistence type="predicted"/>
<name>A0A1B2JHK7_PICPA</name>
<dbReference type="InterPro" id="IPR000156">
    <property type="entry name" value="Ran_bind_dom"/>
</dbReference>
<dbReference type="InterPro" id="IPR045255">
    <property type="entry name" value="RanBP1-like"/>
</dbReference>
<feature type="compositionally biased region" description="Basic and acidic residues" evidence="3">
    <location>
        <begin position="157"/>
        <end position="170"/>
    </location>
</feature>
<keyword evidence="2" id="KW-0539">Nucleus</keyword>
<dbReference type="OrthoDB" id="411251at2759"/>
<feature type="compositionally biased region" description="Basic and acidic residues" evidence="3">
    <location>
        <begin position="1"/>
        <end position="21"/>
    </location>
</feature>
<reference evidence="5 6" key="1">
    <citation type="submission" date="2016-02" db="EMBL/GenBank/DDBJ databases">
        <title>Comparative genomic and transcriptomic foundation for Pichia pastoris.</title>
        <authorList>
            <person name="Love K.R."/>
            <person name="Shah K.A."/>
            <person name="Whittaker C.A."/>
            <person name="Wu J."/>
            <person name="Bartlett M.C."/>
            <person name="Ma D."/>
            <person name="Leeson R.L."/>
            <person name="Priest M."/>
            <person name="Young S.K."/>
            <person name="Love J.C."/>
        </authorList>
    </citation>
    <scope>NUCLEOTIDE SEQUENCE [LARGE SCALE GENOMIC DNA]</scope>
    <source>
        <strain evidence="5 6">ATCC 28485</strain>
    </source>
</reference>
<dbReference type="Pfam" id="PF00638">
    <property type="entry name" value="Ran_BP1"/>
    <property type="match status" value="1"/>
</dbReference>
<accession>A0A1B2JHK7</accession>
<dbReference type="PANTHER" id="PTHR23138">
    <property type="entry name" value="RAN BINDING PROTEIN"/>
    <property type="match status" value="1"/>
</dbReference>
<dbReference type="GO" id="GO:0006607">
    <property type="term" value="P:NLS-bearing protein import into nucleus"/>
    <property type="evidence" value="ECO:0007669"/>
    <property type="project" value="TreeGrafter"/>
</dbReference>
<dbReference type="GO" id="GO:0005634">
    <property type="term" value="C:nucleus"/>
    <property type="evidence" value="ECO:0007669"/>
    <property type="project" value="UniProtKB-SubCell"/>
</dbReference>
<evidence type="ECO:0000259" key="4">
    <source>
        <dbReference type="PROSITE" id="PS50196"/>
    </source>
</evidence>